<feature type="region of interest" description="Disordered" evidence="2">
    <location>
        <begin position="22"/>
        <end position="50"/>
    </location>
</feature>
<feature type="compositionally biased region" description="Low complexity" evidence="2">
    <location>
        <begin position="33"/>
        <end position="47"/>
    </location>
</feature>
<keyword evidence="3" id="KW-0732">Signal</keyword>
<protein>
    <submittedName>
        <fullName evidence="5">Saposin B-type domain-containing protein</fullName>
    </submittedName>
</protein>
<feature type="signal peptide" evidence="3">
    <location>
        <begin position="1"/>
        <end position="18"/>
    </location>
</feature>
<keyword evidence="6" id="KW-1185">Reference proteome</keyword>
<dbReference type="PROSITE" id="PS50015">
    <property type="entry name" value="SAP_B"/>
    <property type="match status" value="1"/>
</dbReference>
<feature type="domain" description="Saposin B-type" evidence="4">
    <location>
        <begin position="56"/>
        <end position="142"/>
    </location>
</feature>
<organism evidence="5 6">
    <name type="scientific">Caenorhabditis japonica</name>
    <dbReference type="NCBI Taxonomy" id="281687"/>
    <lineage>
        <taxon>Eukaryota</taxon>
        <taxon>Metazoa</taxon>
        <taxon>Ecdysozoa</taxon>
        <taxon>Nematoda</taxon>
        <taxon>Chromadorea</taxon>
        <taxon>Rhabditida</taxon>
        <taxon>Rhabditina</taxon>
        <taxon>Rhabditomorpha</taxon>
        <taxon>Rhabditoidea</taxon>
        <taxon>Rhabditidae</taxon>
        <taxon>Peloderinae</taxon>
        <taxon>Caenorhabditis</taxon>
    </lineage>
</organism>
<feature type="compositionally biased region" description="Polar residues" evidence="2">
    <location>
        <begin position="22"/>
        <end position="32"/>
    </location>
</feature>
<dbReference type="AlphaFoldDB" id="A0A8R1DEQ2"/>
<evidence type="ECO:0000256" key="3">
    <source>
        <dbReference type="SAM" id="SignalP"/>
    </source>
</evidence>
<dbReference type="InterPro" id="IPR011001">
    <property type="entry name" value="Saposin-like"/>
</dbReference>
<keyword evidence="1" id="KW-1015">Disulfide bond</keyword>
<reference evidence="5" key="2">
    <citation type="submission" date="2022-06" db="UniProtKB">
        <authorList>
            <consortium name="EnsemblMetazoa"/>
        </authorList>
    </citation>
    <scope>IDENTIFICATION</scope>
    <source>
        <strain evidence="5">DF5081</strain>
    </source>
</reference>
<accession>A0A8R1DEQ2</accession>
<reference evidence="6" key="1">
    <citation type="submission" date="2010-08" db="EMBL/GenBank/DDBJ databases">
        <authorList>
            <consortium name="Caenorhabditis japonica Sequencing Consortium"/>
            <person name="Wilson R.K."/>
        </authorList>
    </citation>
    <scope>NUCLEOTIDE SEQUENCE [LARGE SCALE GENOMIC DNA]</scope>
    <source>
        <strain evidence="6">DF5081</strain>
    </source>
</reference>
<sequence length="142" mass="15197">MELVHLFIASLLFCSALGQNESSTLSTDTDNASSTLSSKSGNSSSSSLAPHTEKTFNLVCELCYDGLNVLGSQIGVLEVLTDKDLGHVVDSICRLAPRQFPIVDTLCVVLRDNLVDALTRLARGLKAQTSPEQLCGLLKICK</sequence>
<evidence type="ECO:0000259" key="4">
    <source>
        <dbReference type="PROSITE" id="PS50015"/>
    </source>
</evidence>
<feature type="chain" id="PRO_5035860070" evidence="3">
    <location>
        <begin position="19"/>
        <end position="142"/>
    </location>
</feature>
<dbReference type="Proteomes" id="UP000005237">
    <property type="component" value="Unassembled WGS sequence"/>
</dbReference>
<evidence type="ECO:0000256" key="2">
    <source>
        <dbReference type="SAM" id="MobiDB-lite"/>
    </source>
</evidence>
<evidence type="ECO:0000313" key="5">
    <source>
        <dbReference type="EnsemblMetazoa" id="CJA00533.1"/>
    </source>
</evidence>
<name>A0A8R1DEQ2_CAEJA</name>
<evidence type="ECO:0000313" key="6">
    <source>
        <dbReference type="Proteomes" id="UP000005237"/>
    </source>
</evidence>
<evidence type="ECO:0000256" key="1">
    <source>
        <dbReference type="ARBA" id="ARBA00023157"/>
    </source>
</evidence>
<dbReference type="SUPFAM" id="SSF47862">
    <property type="entry name" value="Saposin"/>
    <property type="match status" value="1"/>
</dbReference>
<dbReference type="EnsemblMetazoa" id="CJA00533.1">
    <property type="protein sequence ID" value="CJA00533.1"/>
    <property type="gene ID" value="WBGene00119738"/>
</dbReference>
<proteinExistence type="predicted"/>
<dbReference type="InterPro" id="IPR008139">
    <property type="entry name" value="SaposinB_dom"/>
</dbReference>